<reference evidence="1 2" key="1">
    <citation type="submission" date="2018-08" db="EMBL/GenBank/DDBJ databases">
        <title>Analysis of the genomic diversity of Mexican Acinetobacter haemolyticus clinical isolates.</title>
        <authorList>
            <person name="Castro-Jaimes S."/>
            <person name="Cevallos M.A."/>
        </authorList>
    </citation>
    <scope>NUCLEOTIDE SEQUENCE [LARGE SCALE GENOMIC DNA]</scope>
    <source>
        <strain evidence="1 2">AN43</strain>
    </source>
</reference>
<evidence type="ECO:0000313" key="2">
    <source>
        <dbReference type="Proteomes" id="UP000463868"/>
    </source>
</evidence>
<sequence length="223" mass="26281">METSFDFNEKFGAPKKLLCKNFNKLQISIHPDFSGIYLCYQEAFKALKTDLGILNPRPEIHVWKDTNLSGYTIASNFQWFLYWTQNAPKEINLIIHSLPKDNKKIELLKNVASSEFLKFLSSTYYDLNRLNPKRLHNLINEYISAEAIYKLNKENSFKPHRTMSLDLLAYLLSYTRNQLNYRNKVINRKRQNVLDQLQQTSEVVQQLLNNVDFVLTPDQLWKA</sequence>
<gene>
    <name evidence="1" type="ORF">AhaeAN43_16310</name>
</gene>
<dbReference type="AlphaFoldDB" id="A0A6L9DVL8"/>
<dbReference type="RefSeq" id="WP_016164862.1">
    <property type="nucleotide sequence ID" value="NZ_CP031972.1"/>
</dbReference>
<dbReference type="Proteomes" id="UP000463868">
    <property type="component" value="Chromosome"/>
</dbReference>
<accession>A0A6L9DVL8</accession>
<evidence type="ECO:0000313" key="1">
    <source>
        <dbReference type="EMBL" id="QHI14797.1"/>
    </source>
</evidence>
<proteinExistence type="predicted"/>
<name>A0A6L9DVL8_ACIHA</name>
<protein>
    <submittedName>
        <fullName evidence="1">Uncharacterized protein</fullName>
    </submittedName>
</protein>
<dbReference type="EMBL" id="CP031976">
    <property type="protein sequence ID" value="QHI14797.1"/>
    <property type="molecule type" value="Genomic_DNA"/>
</dbReference>
<organism evidence="1 2">
    <name type="scientific">Acinetobacter haemolyticus</name>
    <dbReference type="NCBI Taxonomy" id="29430"/>
    <lineage>
        <taxon>Bacteria</taxon>
        <taxon>Pseudomonadati</taxon>
        <taxon>Pseudomonadota</taxon>
        <taxon>Gammaproteobacteria</taxon>
        <taxon>Moraxellales</taxon>
        <taxon>Moraxellaceae</taxon>
        <taxon>Acinetobacter</taxon>
    </lineage>
</organism>